<gene>
    <name evidence="4" type="ORF">VW23_006720</name>
</gene>
<protein>
    <recommendedName>
        <fullName evidence="3">Phospholipase/carboxylesterase/thioesterase domain-containing protein</fullName>
    </recommendedName>
</protein>
<comment type="caution">
    <text evidence="4">The sequence shown here is derived from an EMBL/GenBank/DDBJ whole genome shotgun (WGS) entry which is preliminary data.</text>
</comment>
<dbReference type="EMBL" id="LAJE02000402">
    <property type="protein sequence ID" value="OEO27996.1"/>
    <property type="molecule type" value="Genomic_DNA"/>
</dbReference>
<reference evidence="4 5" key="1">
    <citation type="journal article" date="2015" name="Genome Announc.">
        <title>Genome Assemblies of Three Soil-Associated Devosia species: D. insulae, D. limi, and D. soli.</title>
        <authorList>
            <person name="Hassan Y.I."/>
            <person name="Lepp D."/>
            <person name="Zhou T."/>
        </authorList>
    </citation>
    <scope>NUCLEOTIDE SEQUENCE [LARGE SCALE GENOMIC DNA]</scope>
    <source>
        <strain evidence="4 5">DS-56</strain>
    </source>
</reference>
<dbReference type="RefSeq" id="WP_069912663.1">
    <property type="nucleotide sequence ID" value="NZ_LAJE02000402.1"/>
</dbReference>
<dbReference type="Gene3D" id="3.40.50.1820">
    <property type="entry name" value="alpha/beta hydrolase"/>
    <property type="match status" value="1"/>
</dbReference>
<dbReference type="InterPro" id="IPR050565">
    <property type="entry name" value="LYPA1-2/EST-like"/>
</dbReference>
<keyword evidence="2" id="KW-0378">Hydrolase</keyword>
<evidence type="ECO:0000313" key="4">
    <source>
        <dbReference type="EMBL" id="OEO27996.1"/>
    </source>
</evidence>
<dbReference type="Pfam" id="PF02230">
    <property type="entry name" value="Abhydrolase_2"/>
    <property type="match status" value="1"/>
</dbReference>
<keyword evidence="5" id="KW-1185">Reference proteome</keyword>
<dbReference type="GO" id="GO:0016787">
    <property type="term" value="F:hydrolase activity"/>
    <property type="evidence" value="ECO:0007669"/>
    <property type="project" value="UniProtKB-KW"/>
</dbReference>
<evidence type="ECO:0000256" key="2">
    <source>
        <dbReference type="ARBA" id="ARBA00022801"/>
    </source>
</evidence>
<sequence length="216" mass="22561">MAKLSGPMLPPKSGGAPKQAVILLHGYGADGSDLIGLGHHWGPLLPDALFIAPNAPTPCGGNPFGFEWFPIGLDRGHTWAKGAPVAREVIVTFLNDLWGQTELRPKDTLLVGFSQGAMMALHVGLSLDEPVMGVVSFSGALIPPDGLEAGLRPKPPVALAHGDLDQVVDPDQSRLAATTLTALGYDVSYHRSAGTAHGISPDMLDFATAFMLAQTA</sequence>
<dbReference type="PANTHER" id="PTHR10655:SF17">
    <property type="entry name" value="LYSOPHOSPHOLIPASE-LIKE PROTEIN 1"/>
    <property type="match status" value="1"/>
</dbReference>
<dbReference type="InterPro" id="IPR029058">
    <property type="entry name" value="AB_hydrolase_fold"/>
</dbReference>
<comment type="similarity">
    <text evidence="1">Belongs to the AB hydrolase superfamily. AB hydrolase 2 family.</text>
</comment>
<evidence type="ECO:0000313" key="5">
    <source>
        <dbReference type="Proteomes" id="UP000095463"/>
    </source>
</evidence>
<dbReference type="Proteomes" id="UP000095463">
    <property type="component" value="Unassembled WGS sequence"/>
</dbReference>
<evidence type="ECO:0000256" key="1">
    <source>
        <dbReference type="ARBA" id="ARBA00006499"/>
    </source>
</evidence>
<name>A0A1E5XHC7_9HYPH</name>
<dbReference type="SUPFAM" id="SSF53474">
    <property type="entry name" value="alpha/beta-Hydrolases"/>
    <property type="match status" value="1"/>
</dbReference>
<feature type="domain" description="Phospholipase/carboxylesterase/thioesterase" evidence="3">
    <location>
        <begin position="16"/>
        <end position="211"/>
    </location>
</feature>
<evidence type="ECO:0000259" key="3">
    <source>
        <dbReference type="Pfam" id="PF02230"/>
    </source>
</evidence>
<proteinExistence type="inferred from homology"/>
<dbReference type="AlphaFoldDB" id="A0A1E5XHC7"/>
<organism evidence="4 5">
    <name type="scientific">Devosia insulae DS-56</name>
    <dbReference type="NCBI Taxonomy" id="1116389"/>
    <lineage>
        <taxon>Bacteria</taxon>
        <taxon>Pseudomonadati</taxon>
        <taxon>Pseudomonadota</taxon>
        <taxon>Alphaproteobacteria</taxon>
        <taxon>Hyphomicrobiales</taxon>
        <taxon>Devosiaceae</taxon>
        <taxon>Devosia</taxon>
    </lineage>
</organism>
<dbReference type="InterPro" id="IPR003140">
    <property type="entry name" value="PLipase/COase/thioEstase"/>
</dbReference>
<dbReference type="OrthoDB" id="9801763at2"/>
<accession>A0A1E5XHC7</accession>
<dbReference type="PANTHER" id="PTHR10655">
    <property type="entry name" value="LYSOPHOSPHOLIPASE-RELATED"/>
    <property type="match status" value="1"/>
</dbReference>